<feature type="disulfide bond" evidence="6">
    <location>
        <begin position="248"/>
        <end position="275"/>
    </location>
</feature>
<keyword evidence="8" id="KW-1133">Transmembrane helix</keyword>
<evidence type="ECO:0000256" key="6">
    <source>
        <dbReference type="PROSITE-ProRule" id="PRU00302"/>
    </source>
</evidence>
<feature type="compositionally biased region" description="Polar residues" evidence="7">
    <location>
        <begin position="400"/>
        <end position="414"/>
    </location>
</feature>
<dbReference type="FunFam" id="2.10.70.10:FF:000014">
    <property type="entry name" value="Membrane cofactor protein"/>
    <property type="match status" value="1"/>
</dbReference>
<evidence type="ECO:0000259" key="10">
    <source>
        <dbReference type="PROSITE" id="PS50923"/>
    </source>
</evidence>
<feature type="region of interest" description="Disordered" evidence="7">
    <location>
        <begin position="273"/>
        <end position="314"/>
    </location>
</feature>
<dbReference type="InterPro" id="IPR035976">
    <property type="entry name" value="Sushi/SCR/CCP_sf"/>
</dbReference>
<keyword evidence="4 6" id="KW-1015">Disulfide bond</keyword>
<feature type="domain" description="Sushi" evidence="10">
    <location>
        <begin position="218"/>
        <end position="277"/>
    </location>
</feature>
<feature type="domain" description="Sushi" evidence="10">
    <location>
        <begin position="91"/>
        <end position="151"/>
    </location>
</feature>
<dbReference type="PANTHER" id="PTHR19325:SF570">
    <property type="entry name" value="COMPLEMENT COMPONENT 4 BINDING PROTEIN, MEMBRANE"/>
    <property type="match status" value="1"/>
</dbReference>
<dbReference type="SMART" id="SM00032">
    <property type="entry name" value="CCP"/>
    <property type="match status" value="4"/>
</dbReference>
<proteinExistence type="predicted"/>
<comment type="caution">
    <text evidence="6">Lacks conserved residue(s) required for the propagation of feature annotation.</text>
</comment>
<gene>
    <name evidence="11" type="ORF">NXF25_001793</name>
</gene>
<keyword evidence="1 6" id="KW-0768">Sushi</keyword>
<feature type="chain" id="PRO_5043754842" evidence="9">
    <location>
        <begin position="27"/>
        <end position="414"/>
    </location>
</feature>
<keyword evidence="5" id="KW-0325">Glycoprotein</keyword>
<keyword evidence="8" id="KW-0472">Membrane</keyword>
<reference evidence="11 12" key="1">
    <citation type="journal article" date="2024" name="Proc. Natl. Acad. Sci. U.S.A.">
        <title>The genetic regulatory architecture and epigenomic basis for age-related changes in rattlesnake venom.</title>
        <authorList>
            <person name="Hogan M.P."/>
            <person name="Holding M.L."/>
            <person name="Nystrom G.S."/>
            <person name="Colston T.J."/>
            <person name="Bartlett D.A."/>
            <person name="Mason A.J."/>
            <person name="Ellsworth S.A."/>
            <person name="Rautsaw R.M."/>
            <person name="Lawrence K.C."/>
            <person name="Strickland J.L."/>
            <person name="He B."/>
            <person name="Fraser P."/>
            <person name="Margres M.J."/>
            <person name="Gilbert D.M."/>
            <person name="Gibbs H.L."/>
            <person name="Parkinson C.L."/>
            <person name="Rokyta D.R."/>
        </authorList>
    </citation>
    <scope>NUCLEOTIDE SEQUENCE [LARGE SCALE GENOMIC DNA]</scope>
    <source>
        <strain evidence="11">DRR0105</strain>
    </source>
</reference>
<feature type="compositionally biased region" description="Basic and acidic residues" evidence="7">
    <location>
        <begin position="385"/>
        <end position="396"/>
    </location>
</feature>
<dbReference type="Pfam" id="PF00084">
    <property type="entry name" value="Sushi"/>
    <property type="match status" value="4"/>
</dbReference>
<dbReference type="PROSITE" id="PS50923">
    <property type="entry name" value="SUSHI"/>
    <property type="match status" value="4"/>
</dbReference>
<feature type="disulfide bond" evidence="6">
    <location>
        <begin position="154"/>
        <end position="197"/>
    </location>
</feature>
<name>A0AAW1C8G0_CROAD</name>
<comment type="caution">
    <text evidence="11">The sequence shown here is derived from an EMBL/GenBank/DDBJ whole genome shotgun (WGS) entry which is preliminary data.</text>
</comment>
<protein>
    <submittedName>
        <fullName evidence="11">C4BPA: C4b-binding protein alpha chain</fullName>
    </submittedName>
</protein>
<sequence length="414" mass="44910">MALSPCSNGVPIVVLFLLFLASTVLCDCLTPTLPPSSRLRGSEDLKDSYPTGTVLRLVCIPGHEFIPGSHPLMTCSPDGTWTKIPELCQGKRCPVPHLENGRIVTSDDLRLGETVTLACDVGFRMIGESTLRCVLRGGEVRWHRDIPYCDRIPCVRPPAISNGRYEADPRDEYSVGMIVVYRCDADFSLIGHSTINCVVAADGKNGEWSSPPPECKKVNCARPSIRNGRLATLYRPTYTYGDSVSFECNPGYTLVGATVVKCAADNTWKPPLPRCDKGVATTKPTRPPPPVPPVPPPVPHPPPAPPTILPTLVPPKEDETTFIPMYPTQSATIPTPESGSESGKIVGIVFGIIFALIVLAALIFAAVKWWSQWKANAPENSQIASEKEKTTGDQRPQKLGSKTSGNIQRFSSLE</sequence>
<feature type="domain" description="Sushi" evidence="10">
    <location>
        <begin position="26"/>
        <end position="90"/>
    </location>
</feature>
<dbReference type="CDD" id="cd00033">
    <property type="entry name" value="CCP"/>
    <property type="match status" value="4"/>
</dbReference>
<keyword evidence="8" id="KW-0812">Transmembrane</keyword>
<evidence type="ECO:0000256" key="7">
    <source>
        <dbReference type="SAM" id="MobiDB-lite"/>
    </source>
</evidence>
<dbReference type="Gene3D" id="2.10.70.10">
    <property type="entry name" value="Complement Module, domain 1"/>
    <property type="match status" value="4"/>
</dbReference>
<keyword evidence="3" id="KW-0677">Repeat</keyword>
<dbReference type="AlphaFoldDB" id="A0AAW1C8G0"/>
<dbReference type="InterPro" id="IPR000436">
    <property type="entry name" value="Sushi_SCR_CCP_dom"/>
</dbReference>
<feature type="signal peptide" evidence="9">
    <location>
        <begin position="1"/>
        <end position="26"/>
    </location>
</feature>
<evidence type="ECO:0000313" key="12">
    <source>
        <dbReference type="Proteomes" id="UP001474421"/>
    </source>
</evidence>
<evidence type="ECO:0000256" key="1">
    <source>
        <dbReference type="ARBA" id="ARBA00022659"/>
    </source>
</evidence>
<evidence type="ECO:0000256" key="9">
    <source>
        <dbReference type="SAM" id="SignalP"/>
    </source>
</evidence>
<evidence type="ECO:0000313" key="11">
    <source>
        <dbReference type="EMBL" id="KAK9410618.1"/>
    </source>
</evidence>
<organism evidence="11 12">
    <name type="scientific">Crotalus adamanteus</name>
    <name type="common">Eastern diamondback rattlesnake</name>
    <dbReference type="NCBI Taxonomy" id="8729"/>
    <lineage>
        <taxon>Eukaryota</taxon>
        <taxon>Metazoa</taxon>
        <taxon>Chordata</taxon>
        <taxon>Craniata</taxon>
        <taxon>Vertebrata</taxon>
        <taxon>Euteleostomi</taxon>
        <taxon>Lepidosauria</taxon>
        <taxon>Squamata</taxon>
        <taxon>Bifurcata</taxon>
        <taxon>Unidentata</taxon>
        <taxon>Episquamata</taxon>
        <taxon>Toxicofera</taxon>
        <taxon>Serpentes</taxon>
        <taxon>Colubroidea</taxon>
        <taxon>Viperidae</taxon>
        <taxon>Crotalinae</taxon>
        <taxon>Crotalus</taxon>
    </lineage>
</organism>
<feature type="region of interest" description="Disordered" evidence="7">
    <location>
        <begin position="379"/>
        <end position="414"/>
    </location>
</feature>
<feature type="compositionally biased region" description="Pro residues" evidence="7">
    <location>
        <begin position="285"/>
        <end position="308"/>
    </location>
</feature>
<dbReference type="InterPro" id="IPR050350">
    <property type="entry name" value="Compl-Cell_Adhes-Reg"/>
</dbReference>
<evidence type="ECO:0000256" key="5">
    <source>
        <dbReference type="ARBA" id="ARBA00023180"/>
    </source>
</evidence>
<feature type="transmembrane region" description="Helical" evidence="8">
    <location>
        <begin position="345"/>
        <end position="367"/>
    </location>
</feature>
<feature type="domain" description="Sushi" evidence="10">
    <location>
        <begin position="152"/>
        <end position="217"/>
    </location>
</feature>
<dbReference type="Proteomes" id="UP001474421">
    <property type="component" value="Unassembled WGS sequence"/>
</dbReference>
<accession>A0AAW1C8G0</accession>
<dbReference type="PANTHER" id="PTHR19325">
    <property type="entry name" value="COMPLEMENT COMPONENT-RELATED SUSHI DOMAIN-CONTAINING"/>
    <property type="match status" value="1"/>
</dbReference>
<keyword evidence="2 9" id="KW-0732">Signal</keyword>
<evidence type="ECO:0000256" key="8">
    <source>
        <dbReference type="SAM" id="Phobius"/>
    </source>
</evidence>
<evidence type="ECO:0000256" key="4">
    <source>
        <dbReference type="ARBA" id="ARBA00023157"/>
    </source>
</evidence>
<dbReference type="SUPFAM" id="SSF57535">
    <property type="entry name" value="Complement control module/SCR domain"/>
    <property type="match status" value="4"/>
</dbReference>
<evidence type="ECO:0000256" key="3">
    <source>
        <dbReference type="ARBA" id="ARBA00022737"/>
    </source>
</evidence>
<keyword evidence="12" id="KW-1185">Reference proteome</keyword>
<evidence type="ECO:0000256" key="2">
    <source>
        <dbReference type="ARBA" id="ARBA00022729"/>
    </source>
</evidence>
<dbReference type="EMBL" id="JAOTOJ010000001">
    <property type="protein sequence ID" value="KAK9410618.1"/>
    <property type="molecule type" value="Genomic_DNA"/>
</dbReference>